<comment type="caution">
    <text evidence="5">The sequence shown here is derived from an EMBL/GenBank/DDBJ whole genome shotgun (WGS) entry which is preliminary data.</text>
</comment>
<feature type="binding site" evidence="3">
    <location>
        <begin position="8"/>
        <end position="15"/>
    </location>
    <ligand>
        <name>GTP</name>
        <dbReference type="ChEBI" id="CHEBI:37565"/>
    </ligand>
</feature>
<proteinExistence type="predicted"/>
<dbReference type="GO" id="GO:0003924">
    <property type="term" value="F:GTPase activity"/>
    <property type="evidence" value="ECO:0007669"/>
    <property type="project" value="InterPro"/>
</dbReference>
<keyword evidence="4" id="KW-0460">Magnesium</keyword>
<evidence type="ECO:0000256" key="1">
    <source>
        <dbReference type="ARBA" id="ARBA00022741"/>
    </source>
</evidence>
<dbReference type="PROSITE" id="PS51417">
    <property type="entry name" value="ARF"/>
    <property type="match status" value="1"/>
</dbReference>
<dbReference type="GO" id="GO:0005525">
    <property type="term" value="F:GTP binding"/>
    <property type="evidence" value="ECO:0007669"/>
    <property type="project" value="UniProtKB-KW"/>
</dbReference>
<dbReference type="InterPro" id="IPR006689">
    <property type="entry name" value="Small_GTPase_ARF/SAR"/>
</dbReference>
<dbReference type="Pfam" id="PF00025">
    <property type="entry name" value="Arf"/>
    <property type="match status" value="1"/>
</dbReference>
<dbReference type="GO" id="GO:0046872">
    <property type="term" value="F:metal ion binding"/>
    <property type="evidence" value="ECO:0007669"/>
    <property type="project" value="UniProtKB-KW"/>
</dbReference>
<protein>
    <submittedName>
        <fullName evidence="5">ADP-ribosylation factor-like protein 16</fullName>
    </submittedName>
</protein>
<evidence type="ECO:0000313" key="6">
    <source>
        <dbReference type="Proteomes" id="UP000198287"/>
    </source>
</evidence>
<dbReference type="PANTHER" id="PTHR46688">
    <property type="entry name" value="ADP-RIBOSYLATION FACTOR-LIKE PROTEIN 16"/>
    <property type="match status" value="1"/>
</dbReference>
<dbReference type="PANTHER" id="PTHR46688:SF1">
    <property type="entry name" value="ADP-RIBOSYLATION FACTOR-LIKE PROTEIN 16"/>
    <property type="match status" value="1"/>
</dbReference>
<evidence type="ECO:0000313" key="5">
    <source>
        <dbReference type="EMBL" id="OXA42659.1"/>
    </source>
</evidence>
<gene>
    <name evidence="5" type="ORF">Fcan01_22616</name>
</gene>
<feature type="binding site" evidence="3">
    <location>
        <position position="75"/>
    </location>
    <ligand>
        <name>GTP</name>
        <dbReference type="ChEBI" id="CHEBI:37565"/>
    </ligand>
</feature>
<dbReference type="Proteomes" id="UP000198287">
    <property type="component" value="Unassembled WGS sequence"/>
</dbReference>
<feature type="binding site" evidence="4">
    <location>
        <position position="35"/>
    </location>
    <ligand>
        <name>Mg(2+)</name>
        <dbReference type="ChEBI" id="CHEBI:18420"/>
    </ligand>
</feature>
<organism evidence="5 6">
    <name type="scientific">Folsomia candida</name>
    <name type="common">Springtail</name>
    <dbReference type="NCBI Taxonomy" id="158441"/>
    <lineage>
        <taxon>Eukaryota</taxon>
        <taxon>Metazoa</taxon>
        <taxon>Ecdysozoa</taxon>
        <taxon>Arthropoda</taxon>
        <taxon>Hexapoda</taxon>
        <taxon>Collembola</taxon>
        <taxon>Entomobryomorpha</taxon>
        <taxon>Isotomoidea</taxon>
        <taxon>Isotomidae</taxon>
        <taxon>Proisotominae</taxon>
        <taxon>Folsomia</taxon>
    </lineage>
</organism>
<feature type="binding site" evidence="4">
    <location>
        <position position="15"/>
    </location>
    <ligand>
        <name>Mg(2+)</name>
        <dbReference type="ChEBI" id="CHEBI:18420"/>
    </ligand>
</feature>
<dbReference type="Gene3D" id="3.40.50.300">
    <property type="entry name" value="P-loop containing nucleotide triphosphate hydrolases"/>
    <property type="match status" value="1"/>
</dbReference>
<evidence type="ECO:0000256" key="4">
    <source>
        <dbReference type="PIRSR" id="PIRSR606689-2"/>
    </source>
</evidence>
<dbReference type="AlphaFoldDB" id="A0A226DBS4"/>
<dbReference type="EMBL" id="LNIX01000025">
    <property type="protein sequence ID" value="OXA42659.1"/>
    <property type="molecule type" value="Genomic_DNA"/>
</dbReference>
<dbReference type="InterPro" id="IPR027417">
    <property type="entry name" value="P-loop_NTPase"/>
</dbReference>
<evidence type="ECO:0000256" key="2">
    <source>
        <dbReference type="ARBA" id="ARBA00023134"/>
    </source>
</evidence>
<dbReference type="OrthoDB" id="365445at2759"/>
<evidence type="ECO:0000256" key="3">
    <source>
        <dbReference type="PIRSR" id="PIRSR606689-1"/>
    </source>
</evidence>
<accession>A0A226DBS4</accession>
<reference evidence="5 6" key="1">
    <citation type="submission" date="2015-12" db="EMBL/GenBank/DDBJ databases">
        <title>The genome of Folsomia candida.</title>
        <authorList>
            <person name="Faddeeva A."/>
            <person name="Derks M.F."/>
            <person name="Anvar Y."/>
            <person name="Smit S."/>
            <person name="Van Straalen N."/>
            <person name="Roelofs D."/>
        </authorList>
    </citation>
    <scope>NUCLEOTIDE SEQUENCE [LARGE SCALE GENOMIC DNA]</scope>
    <source>
        <strain evidence="5 6">VU population</strain>
        <tissue evidence="5">Whole body</tissue>
    </source>
</reference>
<keyword evidence="6" id="KW-1185">Reference proteome</keyword>
<keyword evidence="1 3" id="KW-0547">Nucleotide-binding</keyword>
<keyword evidence="4" id="KW-0479">Metal-binding</keyword>
<dbReference type="SUPFAM" id="SSF52540">
    <property type="entry name" value="P-loop containing nucleoside triphosphate hydrolases"/>
    <property type="match status" value="1"/>
</dbReference>
<dbReference type="STRING" id="158441.A0A226DBS4"/>
<keyword evidence="2 3" id="KW-0342">GTP-binding</keyword>
<dbReference type="OMA" id="ETTFSMP"/>
<name>A0A226DBS4_FOLCA</name>
<sequence length="202" mass="21870">MAACLCLGPTGSGKTLLLKRLQSTSVNEGTSTVETVGSNIIRVPKKPVAEGSGATSSSSRGGEDKDFLSIQEIGGAMAPLWPSYFAPDKLIMYVIDSSNLFQVSISTVLLMELLSHEKLVGAKVLILLTKMDLTNRKNLNYLKFMMRLDTILAQSGRRVSLLEVSATTGDGLEDVRRWLLLNWPRVKKAANTIKAAARSDNG</sequence>